<proteinExistence type="predicted"/>
<evidence type="ECO:0000313" key="2">
    <source>
        <dbReference type="EMBL" id="HJA83084.1"/>
    </source>
</evidence>
<evidence type="ECO:0000313" key="3">
    <source>
        <dbReference type="Proteomes" id="UP000823860"/>
    </source>
</evidence>
<organism evidence="2 3">
    <name type="scientific">Candidatus Bacteroides intestinavium</name>
    <dbReference type="NCBI Taxonomy" id="2838469"/>
    <lineage>
        <taxon>Bacteria</taxon>
        <taxon>Pseudomonadati</taxon>
        <taxon>Bacteroidota</taxon>
        <taxon>Bacteroidia</taxon>
        <taxon>Bacteroidales</taxon>
        <taxon>Bacteroidaceae</taxon>
        <taxon>Bacteroides</taxon>
    </lineage>
</organism>
<dbReference type="Proteomes" id="UP000823860">
    <property type="component" value="Unassembled WGS sequence"/>
</dbReference>
<evidence type="ECO:0000256" key="1">
    <source>
        <dbReference type="SAM" id="MobiDB-lite"/>
    </source>
</evidence>
<name>A0A9D2HRH5_9BACE</name>
<dbReference type="Gene3D" id="3.40.30.10">
    <property type="entry name" value="Glutaredoxin"/>
    <property type="match status" value="1"/>
</dbReference>
<reference evidence="2" key="1">
    <citation type="journal article" date="2021" name="PeerJ">
        <title>Extensive microbial diversity within the chicken gut microbiome revealed by metagenomics and culture.</title>
        <authorList>
            <person name="Gilroy R."/>
            <person name="Ravi A."/>
            <person name="Getino M."/>
            <person name="Pursley I."/>
            <person name="Horton D.L."/>
            <person name="Alikhan N.F."/>
            <person name="Baker D."/>
            <person name="Gharbi K."/>
            <person name="Hall N."/>
            <person name="Watson M."/>
            <person name="Adriaenssens E.M."/>
            <person name="Foster-Nyarko E."/>
            <person name="Jarju S."/>
            <person name="Secka A."/>
            <person name="Antonio M."/>
            <person name="Oren A."/>
            <person name="Chaudhuri R.R."/>
            <person name="La Ragione R."/>
            <person name="Hildebrand F."/>
            <person name="Pallen M.J."/>
        </authorList>
    </citation>
    <scope>NUCLEOTIDE SEQUENCE</scope>
    <source>
        <strain evidence="2">ChiHecec1B25-7008</strain>
    </source>
</reference>
<reference evidence="2" key="2">
    <citation type="submission" date="2021-04" db="EMBL/GenBank/DDBJ databases">
        <authorList>
            <person name="Gilroy R."/>
        </authorList>
    </citation>
    <scope>NUCLEOTIDE SEQUENCE</scope>
    <source>
        <strain evidence="2">ChiHecec1B25-7008</strain>
    </source>
</reference>
<feature type="region of interest" description="Disordered" evidence="1">
    <location>
        <begin position="78"/>
        <end position="100"/>
    </location>
</feature>
<protein>
    <submittedName>
        <fullName evidence="2">Glutaredoxin-related protein</fullName>
    </submittedName>
</protein>
<comment type="caution">
    <text evidence="2">The sequence shown here is derived from an EMBL/GenBank/DDBJ whole genome shotgun (WGS) entry which is preliminary data.</text>
</comment>
<gene>
    <name evidence="2" type="ORF">H9785_03830</name>
</gene>
<dbReference type="AlphaFoldDB" id="A0A9D2HRH5"/>
<accession>A0A9D2HRH5</accession>
<sequence length="100" mass="11034">MIKIYGMSTCPDCTYVEEQVKGNEQYEVIDIGAHVRNLKEFLRLRDKSPVFDAMKRVGAVGIPCFVLEDGTITLRPQEAGLQPRPQEADGASCRIDGSGC</sequence>
<dbReference type="EMBL" id="DWZE01000049">
    <property type="protein sequence ID" value="HJA83084.1"/>
    <property type="molecule type" value="Genomic_DNA"/>
</dbReference>